<organism evidence="1">
    <name type="scientific">marine sediment metagenome</name>
    <dbReference type="NCBI Taxonomy" id="412755"/>
    <lineage>
        <taxon>unclassified sequences</taxon>
        <taxon>metagenomes</taxon>
        <taxon>ecological metagenomes</taxon>
    </lineage>
</organism>
<reference evidence="1" key="1">
    <citation type="journal article" date="2015" name="Nature">
        <title>Complex archaea that bridge the gap between prokaryotes and eukaryotes.</title>
        <authorList>
            <person name="Spang A."/>
            <person name="Saw J.H."/>
            <person name="Jorgensen S.L."/>
            <person name="Zaremba-Niedzwiedzka K."/>
            <person name="Martijn J."/>
            <person name="Lind A.E."/>
            <person name="van Eijk R."/>
            <person name="Schleper C."/>
            <person name="Guy L."/>
            <person name="Ettema T.J."/>
        </authorList>
    </citation>
    <scope>NUCLEOTIDE SEQUENCE</scope>
</reference>
<dbReference type="EMBL" id="LAZR01000051">
    <property type="protein sequence ID" value="KKN98489.1"/>
    <property type="molecule type" value="Genomic_DNA"/>
</dbReference>
<comment type="caution">
    <text evidence="1">The sequence shown here is derived from an EMBL/GenBank/DDBJ whole genome shotgun (WGS) entry which is preliminary data.</text>
</comment>
<name>A0A0F9V3D5_9ZZZZ</name>
<accession>A0A0F9V3D5</accession>
<gene>
    <name evidence="1" type="ORF">LCGC14_0146000</name>
</gene>
<evidence type="ECO:0000313" key="1">
    <source>
        <dbReference type="EMBL" id="KKN98489.1"/>
    </source>
</evidence>
<dbReference type="AlphaFoldDB" id="A0A0F9V3D5"/>
<proteinExistence type="predicted"/>
<sequence>MQTLNRRGTNYGVTIEMILEECCKCAIPFMIPQDFQKRRRKDHDTFYCPSGHPQSYNGITEEQKLKDQIRKIESELVDANTKADRHYSYYIDEKKDKETIERSRNSYKGQVTKVKKRLAAGKCPYCDKEFKDLHSHMQNKHPDYGRVGEN</sequence>
<protein>
    <submittedName>
        <fullName evidence="1">Uncharacterized protein</fullName>
    </submittedName>
</protein>